<dbReference type="Gene3D" id="1.10.150.20">
    <property type="entry name" value="5' to 3' exonuclease, C-terminal subdomain"/>
    <property type="match status" value="1"/>
</dbReference>
<evidence type="ECO:0000256" key="6">
    <source>
        <dbReference type="ARBA" id="ARBA00023242"/>
    </source>
</evidence>
<dbReference type="PANTHER" id="PTHR12749:SF0">
    <property type="entry name" value="DNA EXCISION REPAIR PROTEIN ERCC-1"/>
    <property type="match status" value="1"/>
</dbReference>
<comment type="subcellular location">
    <subcellularLocation>
        <location evidence="1">Nucleus</location>
    </subcellularLocation>
</comment>
<dbReference type="Pfam" id="PF14520">
    <property type="entry name" value="HHH_5"/>
    <property type="match status" value="1"/>
</dbReference>
<dbReference type="EMBL" id="OC986089">
    <property type="protein sequence ID" value="CAG4642744.1"/>
    <property type="molecule type" value="Genomic_DNA"/>
</dbReference>
<dbReference type="GO" id="GO:0006312">
    <property type="term" value="P:mitotic recombination"/>
    <property type="evidence" value="ECO:0007669"/>
    <property type="project" value="TreeGrafter"/>
</dbReference>
<dbReference type="InterPro" id="IPR004579">
    <property type="entry name" value="ERCC1/RAD10/SWI10"/>
</dbReference>
<dbReference type="Pfam" id="PF03834">
    <property type="entry name" value="Rad10"/>
    <property type="match status" value="1"/>
</dbReference>
<dbReference type="NCBIfam" id="TIGR00597">
    <property type="entry name" value="rad10"/>
    <property type="match status" value="1"/>
</dbReference>
<keyword evidence="4" id="KW-0238">DNA-binding</keyword>
<dbReference type="GO" id="GO:0000110">
    <property type="term" value="C:nucleotide-excision repair factor 1 complex"/>
    <property type="evidence" value="ECO:0007669"/>
    <property type="project" value="TreeGrafter"/>
</dbReference>
<dbReference type="GO" id="GO:0032204">
    <property type="term" value="P:regulation of telomere maintenance"/>
    <property type="evidence" value="ECO:0007669"/>
    <property type="project" value="UniProtKB-ARBA"/>
</dbReference>
<evidence type="ECO:0000256" key="1">
    <source>
        <dbReference type="ARBA" id="ARBA00004123"/>
    </source>
</evidence>
<dbReference type="GO" id="GO:0070522">
    <property type="term" value="C:ERCC4-ERCC1 complex"/>
    <property type="evidence" value="ECO:0007669"/>
    <property type="project" value="TreeGrafter"/>
</dbReference>
<evidence type="ECO:0000256" key="3">
    <source>
        <dbReference type="ARBA" id="ARBA00022763"/>
    </source>
</evidence>
<comment type="function">
    <text evidence="7">Non-catalytic component of a structure-specific DNA repair endonuclease responsible for the 5'-incision during DNA repair. Responsible, in conjunction with SLX4, for the first step in the repair of interstrand cross-links (ICL). Participates in the processing of anaphase bridge-generating DNA structures, which consist in incompletely processed DNA lesions arising during S or G2 phase, and can result in cytokinesis failure. Also required for homology-directed repair (HDR) of DNA double-strand breaks, in conjunction with SLX4.</text>
</comment>
<dbReference type="InterPro" id="IPR011335">
    <property type="entry name" value="Restrct_endonuc-II-like"/>
</dbReference>
<reference evidence="10" key="1">
    <citation type="submission" date="2021-04" db="EMBL/GenBank/DDBJ databases">
        <authorList>
            <person name="Cornetti L."/>
        </authorList>
    </citation>
    <scope>NUCLEOTIDE SEQUENCE</scope>
</reference>
<dbReference type="Gene3D" id="3.40.50.10130">
    <property type="match status" value="1"/>
</dbReference>
<protein>
    <recommendedName>
        <fullName evidence="8">DNA excision repair protein ERCC-1</fullName>
    </recommendedName>
</protein>
<dbReference type="GO" id="GO:0006289">
    <property type="term" value="P:nucleotide-excision repair"/>
    <property type="evidence" value="ECO:0007669"/>
    <property type="project" value="UniProtKB-ARBA"/>
</dbReference>
<dbReference type="PANTHER" id="PTHR12749">
    <property type="entry name" value="EXCISION REPAIR CROSS-COMPLEMENTING 1 ERCC1"/>
    <property type="match status" value="1"/>
</dbReference>
<name>A0A9N6ZGQ5_9CRUS</name>
<dbReference type="GO" id="GO:0003697">
    <property type="term" value="F:single-stranded DNA binding"/>
    <property type="evidence" value="ECO:0007669"/>
    <property type="project" value="TreeGrafter"/>
</dbReference>
<evidence type="ECO:0000256" key="8">
    <source>
        <dbReference type="ARBA" id="ARBA00071993"/>
    </source>
</evidence>
<evidence type="ECO:0000256" key="7">
    <source>
        <dbReference type="ARBA" id="ARBA00054210"/>
    </source>
</evidence>
<dbReference type="SUPFAM" id="SSF47781">
    <property type="entry name" value="RuvA domain 2-like"/>
    <property type="match status" value="1"/>
</dbReference>
<organism evidence="10">
    <name type="scientific">Evadne anonyx</name>
    <dbReference type="NCBI Taxonomy" id="141404"/>
    <lineage>
        <taxon>Eukaryota</taxon>
        <taxon>Metazoa</taxon>
        <taxon>Ecdysozoa</taxon>
        <taxon>Arthropoda</taxon>
        <taxon>Crustacea</taxon>
        <taxon>Branchiopoda</taxon>
        <taxon>Diplostraca</taxon>
        <taxon>Cladocera</taxon>
        <taxon>Onychopoda</taxon>
        <taxon>Podonidae</taxon>
        <taxon>Evadne</taxon>
    </lineage>
</organism>
<keyword evidence="6" id="KW-0539">Nucleus</keyword>
<sequence>MTAQLKKQPAVPSGGVNYLPRRIFGWYGRLEILLFRSDYSCSYHGAFENLKKSEFYDTKPGPADNNESTTVGVKVATTYKAGSIMVNQRQRGNPLLKFIRNVPWEFGEIVPDYVMGHTCCALFLSLRYHNLNPQYIHDRLKDLGKQYELRILLVQVDVKDPYIPIKELTKICLLADLTLLLAWSDHEAGKMIETYKVFEHKPPDLIMEKQEKSSFTQISDALTSIKSVNRTDALTLMSNFQTLQHIFEATEEALSLCPGIGPLKAKRLYRVLHDSFRKETHPSKKKLCD</sequence>
<dbReference type="InterPro" id="IPR010994">
    <property type="entry name" value="RuvA_2-like"/>
</dbReference>
<dbReference type="GO" id="GO:0006302">
    <property type="term" value="P:double-strand break repair"/>
    <property type="evidence" value="ECO:0007669"/>
    <property type="project" value="UniProtKB-ARBA"/>
</dbReference>
<proteinExistence type="inferred from homology"/>
<evidence type="ECO:0000256" key="2">
    <source>
        <dbReference type="ARBA" id="ARBA00008283"/>
    </source>
</evidence>
<evidence type="ECO:0000313" key="10">
    <source>
        <dbReference type="EMBL" id="CAG4642744.1"/>
    </source>
</evidence>
<evidence type="ECO:0000256" key="5">
    <source>
        <dbReference type="ARBA" id="ARBA00023204"/>
    </source>
</evidence>
<gene>
    <name evidence="10" type="primary">EOG090X0BTB</name>
</gene>
<evidence type="ECO:0000256" key="4">
    <source>
        <dbReference type="ARBA" id="ARBA00023125"/>
    </source>
</evidence>
<dbReference type="InterPro" id="IPR047260">
    <property type="entry name" value="ERCC1-like_central_dom"/>
</dbReference>
<dbReference type="SUPFAM" id="SSF52980">
    <property type="entry name" value="Restriction endonuclease-like"/>
    <property type="match status" value="1"/>
</dbReference>
<dbReference type="CDD" id="cd22325">
    <property type="entry name" value="ERCC1_C-like"/>
    <property type="match status" value="1"/>
</dbReference>
<keyword evidence="5" id="KW-0234">DNA repair</keyword>
<dbReference type="FunFam" id="1.10.150.20:FF:000017">
    <property type="entry name" value="DNA excision repair protein ERCC-1"/>
    <property type="match status" value="1"/>
</dbReference>
<dbReference type="AlphaFoldDB" id="A0A9N6ZGQ5"/>
<comment type="similarity">
    <text evidence="2">Belongs to the ERCC1/RAD10/SWI10 family.</text>
</comment>
<keyword evidence="3" id="KW-0227">DNA damage</keyword>
<feature type="domain" description="ERCC1-like central" evidence="9">
    <location>
        <begin position="83"/>
        <end position="196"/>
    </location>
</feature>
<dbReference type="GO" id="GO:0070914">
    <property type="term" value="P:UV-damage excision repair"/>
    <property type="evidence" value="ECO:0007669"/>
    <property type="project" value="TreeGrafter"/>
</dbReference>
<dbReference type="GO" id="GO:0003684">
    <property type="term" value="F:damaged DNA binding"/>
    <property type="evidence" value="ECO:0007669"/>
    <property type="project" value="InterPro"/>
</dbReference>
<evidence type="ECO:0000259" key="9">
    <source>
        <dbReference type="Pfam" id="PF03834"/>
    </source>
</evidence>
<dbReference type="FunFam" id="3.40.50.10130:FF:000001">
    <property type="entry name" value="DNA excision repair protein ERCC-1"/>
    <property type="match status" value="1"/>
</dbReference>
<accession>A0A9N6ZGQ5</accession>